<sequence>MYQNSSNFVSSAKEQYK</sequence>
<reference evidence="1" key="2">
    <citation type="journal article" date="2015" name="Fish Shellfish Immunol.">
        <title>Early steps in the European eel (Anguilla anguilla)-Vibrio vulnificus interaction in the gills: Role of the RtxA13 toxin.</title>
        <authorList>
            <person name="Callol A."/>
            <person name="Pajuelo D."/>
            <person name="Ebbesson L."/>
            <person name="Teles M."/>
            <person name="MacKenzie S."/>
            <person name="Amaro C."/>
        </authorList>
    </citation>
    <scope>NUCLEOTIDE SEQUENCE</scope>
</reference>
<organism evidence="1">
    <name type="scientific">Anguilla anguilla</name>
    <name type="common">European freshwater eel</name>
    <name type="synonym">Muraena anguilla</name>
    <dbReference type="NCBI Taxonomy" id="7936"/>
    <lineage>
        <taxon>Eukaryota</taxon>
        <taxon>Metazoa</taxon>
        <taxon>Chordata</taxon>
        <taxon>Craniata</taxon>
        <taxon>Vertebrata</taxon>
        <taxon>Euteleostomi</taxon>
        <taxon>Actinopterygii</taxon>
        <taxon>Neopterygii</taxon>
        <taxon>Teleostei</taxon>
        <taxon>Anguilliformes</taxon>
        <taxon>Anguillidae</taxon>
        <taxon>Anguilla</taxon>
    </lineage>
</organism>
<name>A0A0E9QS00_ANGAN</name>
<proteinExistence type="predicted"/>
<accession>A0A0E9QS00</accession>
<evidence type="ECO:0000313" key="1">
    <source>
        <dbReference type="EMBL" id="JAH19217.1"/>
    </source>
</evidence>
<reference evidence="1" key="1">
    <citation type="submission" date="2014-11" db="EMBL/GenBank/DDBJ databases">
        <authorList>
            <person name="Amaro Gonzalez C."/>
        </authorList>
    </citation>
    <scope>NUCLEOTIDE SEQUENCE</scope>
</reference>
<protein>
    <submittedName>
        <fullName evidence="1">Uncharacterized protein</fullName>
    </submittedName>
</protein>
<dbReference type="EMBL" id="GBXM01089360">
    <property type="protein sequence ID" value="JAH19217.1"/>
    <property type="molecule type" value="Transcribed_RNA"/>
</dbReference>
<dbReference type="AlphaFoldDB" id="A0A0E9QS00"/>